<dbReference type="InterPro" id="IPR002524">
    <property type="entry name" value="Cation_efflux"/>
</dbReference>
<dbReference type="Proteomes" id="UP000199356">
    <property type="component" value="Unassembled WGS sequence"/>
</dbReference>
<dbReference type="PANTHER" id="PTHR11562:SF17">
    <property type="entry name" value="RE54080P-RELATED"/>
    <property type="match status" value="1"/>
</dbReference>
<organism evidence="12 13">
    <name type="scientific">Tranquillimonas alkanivorans</name>
    <dbReference type="NCBI Taxonomy" id="441119"/>
    <lineage>
        <taxon>Bacteria</taxon>
        <taxon>Pseudomonadati</taxon>
        <taxon>Pseudomonadota</taxon>
        <taxon>Alphaproteobacteria</taxon>
        <taxon>Rhodobacterales</taxon>
        <taxon>Roseobacteraceae</taxon>
        <taxon>Tranquillimonas</taxon>
    </lineage>
</organism>
<dbReference type="Pfam" id="PF01545">
    <property type="entry name" value="Cation_efflux"/>
    <property type="match status" value="1"/>
</dbReference>
<keyword evidence="6 9" id="KW-1133">Transmembrane helix</keyword>
<dbReference type="STRING" id="441119.SAMN04488047_1138"/>
<feature type="transmembrane region" description="Helical" evidence="9">
    <location>
        <begin position="20"/>
        <end position="39"/>
    </location>
</feature>
<dbReference type="RefSeq" id="WP_093423632.1">
    <property type="nucleotide sequence ID" value="NZ_FOXA01000013.1"/>
</dbReference>
<dbReference type="InterPro" id="IPR036837">
    <property type="entry name" value="Cation_efflux_CTD_sf"/>
</dbReference>
<evidence type="ECO:0000259" key="11">
    <source>
        <dbReference type="Pfam" id="PF16916"/>
    </source>
</evidence>
<dbReference type="Gene3D" id="1.20.1510.10">
    <property type="entry name" value="Cation efflux protein transmembrane domain"/>
    <property type="match status" value="1"/>
</dbReference>
<evidence type="ECO:0000256" key="1">
    <source>
        <dbReference type="ARBA" id="ARBA00004141"/>
    </source>
</evidence>
<evidence type="ECO:0000313" key="13">
    <source>
        <dbReference type="Proteomes" id="UP000199356"/>
    </source>
</evidence>
<evidence type="ECO:0000313" key="12">
    <source>
        <dbReference type="EMBL" id="SFP79862.1"/>
    </source>
</evidence>
<dbReference type="InterPro" id="IPR050681">
    <property type="entry name" value="CDF/SLC30A"/>
</dbReference>
<sequence>MPHDHSHHHLDAEAGDRKVALAVGVNLLLTVAQIAGGILSGSVALIADAIHNLSDAMSLVIAFAARRIARRPADPAMTFGYGRAEVVAALVNYTSLILIALYLGYEAVARLFSPEPVEGWIVVILAAVALAVDLVTVLLTMRMAKSSVNIRAAFLHNLADAASSVVVIVAGTLIILYDWRLVDPIATLAIATYILWHAGTEIVPVIRILMLGSPTDMKNDEVQAAMAGVEGVEDVHHLHLWQIDEHRVSVEAHVVIAADRQAQFPRIARDIKNRLADRFDIRHSTLEMELPGACQDR</sequence>
<evidence type="ECO:0000256" key="3">
    <source>
        <dbReference type="ARBA" id="ARBA00022448"/>
    </source>
</evidence>
<feature type="transmembrane region" description="Helical" evidence="9">
    <location>
        <begin position="86"/>
        <end position="105"/>
    </location>
</feature>
<dbReference type="NCBIfam" id="TIGR01297">
    <property type="entry name" value="CDF"/>
    <property type="match status" value="1"/>
</dbReference>
<evidence type="ECO:0000256" key="9">
    <source>
        <dbReference type="SAM" id="Phobius"/>
    </source>
</evidence>
<keyword evidence="5" id="KW-0862">Zinc</keyword>
<dbReference type="SUPFAM" id="SSF160240">
    <property type="entry name" value="Cation efflux protein cytoplasmic domain-like"/>
    <property type="match status" value="1"/>
</dbReference>
<reference evidence="12 13" key="1">
    <citation type="submission" date="2016-10" db="EMBL/GenBank/DDBJ databases">
        <authorList>
            <person name="de Groot N.N."/>
        </authorList>
    </citation>
    <scope>NUCLEOTIDE SEQUENCE [LARGE SCALE GENOMIC DNA]</scope>
    <source>
        <strain evidence="12 13">DSM 19547</strain>
    </source>
</reference>
<accession>A0A1I5TA13</accession>
<keyword evidence="3" id="KW-0813">Transport</keyword>
<evidence type="ECO:0000259" key="10">
    <source>
        <dbReference type="Pfam" id="PF01545"/>
    </source>
</evidence>
<evidence type="ECO:0000256" key="8">
    <source>
        <dbReference type="ARBA" id="ARBA00023136"/>
    </source>
</evidence>
<keyword evidence="7" id="KW-0406">Ion transport</keyword>
<evidence type="ECO:0000256" key="5">
    <source>
        <dbReference type="ARBA" id="ARBA00022906"/>
    </source>
</evidence>
<dbReference type="EMBL" id="FOXA01000013">
    <property type="protein sequence ID" value="SFP79862.1"/>
    <property type="molecule type" value="Genomic_DNA"/>
</dbReference>
<evidence type="ECO:0000256" key="6">
    <source>
        <dbReference type="ARBA" id="ARBA00022989"/>
    </source>
</evidence>
<proteinExistence type="inferred from homology"/>
<keyword evidence="5" id="KW-0864">Zinc transport</keyword>
<dbReference type="GO" id="GO:0005886">
    <property type="term" value="C:plasma membrane"/>
    <property type="evidence" value="ECO:0007669"/>
    <property type="project" value="TreeGrafter"/>
</dbReference>
<comment type="similarity">
    <text evidence="2">Belongs to the cation diffusion facilitator (CDF) transporter (TC 2.A.4) family. SLC30A subfamily.</text>
</comment>
<feature type="transmembrane region" description="Helical" evidence="9">
    <location>
        <begin position="185"/>
        <end position="209"/>
    </location>
</feature>
<dbReference type="InterPro" id="IPR058533">
    <property type="entry name" value="Cation_efflux_TM"/>
</dbReference>
<name>A0A1I5TA13_9RHOB</name>
<dbReference type="InterPro" id="IPR027470">
    <property type="entry name" value="Cation_efflux_CTD"/>
</dbReference>
<dbReference type="AlphaFoldDB" id="A0A1I5TA13"/>
<keyword evidence="8 9" id="KW-0472">Membrane</keyword>
<evidence type="ECO:0000256" key="4">
    <source>
        <dbReference type="ARBA" id="ARBA00022692"/>
    </source>
</evidence>
<evidence type="ECO:0000256" key="2">
    <source>
        <dbReference type="ARBA" id="ARBA00008873"/>
    </source>
</evidence>
<dbReference type="GO" id="GO:0005385">
    <property type="term" value="F:zinc ion transmembrane transporter activity"/>
    <property type="evidence" value="ECO:0007669"/>
    <property type="project" value="TreeGrafter"/>
</dbReference>
<comment type="subcellular location">
    <subcellularLocation>
        <location evidence="1">Membrane</location>
        <topology evidence="1">Multi-pass membrane protein</topology>
    </subcellularLocation>
</comment>
<dbReference type="OrthoDB" id="9809646at2"/>
<evidence type="ECO:0000256" key="7">
    <source>
        <dbReference type="ARBA" id="ARBA00023065"/>
    </source>
</evidence>
<keyword evidence="13" id="KW-1185">Reference proteome</keyword>
<feature type="transmembrane region" description="Helical" evidence="9">
    <location>
        <begin position="153"/>
        <end position="179"/>
    </location>
</feature>
<dbReference type="Pfam" id="PF16916">
    <property type="entry name" value="ZT_dimer"/>
    <property type="match status" value="1"/>
</dbReference>
<gene>
    <name evidence="12" type="ORF">SAMN04488047_1138</name>
</gene>
<protein>
    <submittedName>
        <fullName evidence="12">Cobalt-zinc-cadmium efflux system protein</fullName>
    </submittedName>
</protein>
<dbReference type="PANTHER" id="PTHR11562">
    <property type="entry name" value="CATION EFFLUX PROTEIN/ ZINC TRANSPORTER"/>
    <property type="match status" value="1"/>
</dbReference>
<feature type="domain" description="Cation efflux protein transmembrane" evidence="10">
    <location>
        <begin position="20"/>
        <end position="210"/>
    </location>
</feature>
<dbReference type="SUPFAM" id="SSF161111">
    <property type="entry name" value="Cation efflux protein transmembrane domain-like"/>
    <property type="match status" value="1"/>
</dbReference>
<feature type="transmembrane region" description="Helical" evidence="9">
    <location>
        <begin position="117"/>
        <end position="141"/>
    </location>
</feature>
<keyword evidence="4 9" id="KW-0812">Transmembrane</keyword>
<dbReference type="InterPro" id="IPR027469">
    <property type="entry name" value="Cation_efflux_TMD_sf"/>
</dbReference>
<feature type="domain" description="Cation efflux protein cytoplasmic" evidence="11">
    <location>
        <begin position="215"/>
        <end position="289"/>
    </location>
</feature>